<dbReference type="GO" id="GO:0003729">
    <property type="term" value="F:mRNA binding"/>
    <property type="evidence" value="ECO:0007669"/>
    <property type="project" value="InterPro"/>
</dbReference>
<evidence type="ECO:0000313" key="5">
    <source>
        <dbReference type="Proteomes" id="UP000887540"/>
    </source>
</evidence>
<dbReference type="Gene3D" id="1.10.8.1120">
    <property type="entry name" value="Histone RNA hairpin-binding protein RNA-binding domain"/>
    <property type="match status" value="1"/>
</dbReference>
<accession>A0A914E402</accession>
<feature type="compositionally biased region" description="Polar residues" evidence="3">
    <location>
        <begin position="45"/>
        <end position="56"/>
    </location>
</feature>
<evidence type="ECO:0000256" key="3">
    <source>
        <dbReference type="SAM" id="MobiDB-lite"/>
    </source>
</evidence>
<feature type="region of interest" description="Disordered" evidence="3">
    <location>
        <begin position="160"/>
        <end position="192"/>
    </location>
</feature>
<organism evidence="5 6">
    <name type="scientific">Acrobeloides nanus</name>
    <dbReference type="NCBI Taxonomy" id="290746"/>
    <lineage>
        <taxon>Eukaryota</taxon>
        <taxon>Metazoa</taxon>
        <taxon>Ecdysozoa</taxon>
        <taxon>Nematoda</taxon>
        <taxon>Chromadorea</taxon>
        <taxon>Rhabditida</taxon>
        <taxon>Tylenchina</taxon>
        <taxon>Cephalobomorpha</taxon>
        <taxon>Cephaloboidea</taxon>
        <taxon>Cephalobidae</taxon>
        <taxon>Acrobeloides</taxon>
    </lineage>
</organism>
<keyword evidence="2" id="KW-0694">RNA-binding</keyword>
<proteinExistence type="inferred from homology"/>
<feature type="compositionally biased region" description="Basic residues" evidence="3">
    <location>
        <begin position="32"/>
        <end position="42"/>
    </location>
</feature>
<feature type="region of interest" description="Disordered" evidence="3">
    <location>
        <begin position="102"/>
        <end position="145"/>
    </location>
</feature>
<reference evidence="6" key="1">
    <citation type="submission" date="2022-11" db="UniProtKB">
        <authorList>
            <consortium name="WormBaseParasite"/>
        </authorList>
    </citation>
    <scope>IDENTIFICATION</scope>
</reference>
<dbReference type="GO" id="GO:0005737">
    <property type="term" value="C:cytoplasm"/>
    <property type="evidence" value="ECO:0007669"/>
    <property type="project" value="TreeGrafter"/>
</dbReference>
<feature type="compositionally biased region" description="Polar residues" evidence="3">
    <location>
        <begin position="169"/>
        <end position="183"/>
    </location>
</feature>
<dbReference type="WBParaSite" id="ACRNAN_scaffold5557.g31406.t1">
    <property type="protein sequence ID" value="ACRNAN_scaffold5557.g31406.t1"/>
    <property type="gene ID" value="ACRNAN_scaffold5557.g31406"/>
</dbReference>
<dbReference type="GO" id="GO:0006398">
    <property type="term" value="P:mRNA 3'-end processing by stem-loop binding and cleavage"/>
    <property type="evidence" value="ECO:0007669"/>
    <property type="project" value="TreeGrafter"/>
</dbReference>
<dbReference type="InterPro" id="IPR029344">
    <property type="entry name" value="SLBP_RNA_bind"/>
</dbReference>
<dbReference type="PANTHER" id="PTHR17408">
    <property type="entry name" value="HISTONE RNA HAIRPIN-BINDING PROTEIN"/>
    <property type="match status" value="1"/>
</dbReference>
<dbReference type="GO" id="GO:0071207">
    <property type="term" value="F:histone pre-mRNA stem-loop binding"/>
    <property type="evidence" value="ECO:0007669"/>
    <property type="project" value="TreeGrafter"/>
</dbReference>
<evidence type="ECO:0000313" key="6">
    <source>
        <dbReference type="WBParaSite" id="ACRNAN_scaffold5557.g31406.t1"/>
    </source>
</evidence>
<dbReference type="PANTHER" id="PTHR17408:SF0">
    <property type="entry name" value="HISTONE RNA HAIRPIN-BINDING PROTEIN"/>
    <property type="match status" value="1"/>
</dbReference>
<dbReference type="InterPro" id="IPR038294">
    <property type="entry name" value="SLBP_RNA_bind_sf"/>
</dbReference>
<name>A0A914E402_9BILA</name>
<dbReference type="AlphaFoldDB" id="A0A914E402"/>
<dbReference type="GO" id="GO:0051028">
    <property type="term" value="P:mRNA transport"/>
    <property type="evidence" value="ECO:0007669"/>
    <property type="project" value="TreeGrafter"/>
</dbReference>
<keyword evidence="5" id="KW-1185">Reference proteome</keyword>
<feature type="region of interest" description="Disordered" evidence="3">
    <location>
        <begin position="1"/>
        <end position="80"/>
    </location>
</feature>
<dbReference type="GO" id="GO:0007076">
    <property type="term" value="P:mitotic chromosome condensation"/>
    <property type="evidence" value="ECO:0007669"/>
    <property type="project" value="UniProtKB-ARBA"/>
</dbReference>
<evidence type="ECO:0000259" key="4">
    <source>
        <dbReference type="Pfam" id="PF15247"/>
    </source>
</evidence>
<dbReference type="FunFam" id="1.10.8.1120:FF:000001">
    <property type="entry name" value="Histone RNA hairpin-binding protein-like"/>
    <property type="match status" value="1"/>
</dbReference>
<dbReference type="Pfam" id="PF15247">
    <property type="entry name" value="SLBP_RNA_bind"/>
    <property type="match status" value="1"/>
</dbReference>
<dbReference type="InterPro" id="IPR026502">
    <property type="entry name" value="SLBP1/SLBP2"/>
</dbReference>
<evidence type="ECO:0000256" key="1">
    <source>
        <dbReference type="ARBA" id="ARBA00006151"/>
    </source>
</evidence>
<dbReference type="GO" id="GO:0071204">
    <property type="term" value="C:histone pre-mRNA 3'end processing complex"/>
    <property type="evidence" value="ECO:0007669"/>
    <property type="project" value="TreeGrafter"/>
</dbReference>
<feature type="compositionally biased region" description="Basic and acidic residues" evidence="3">
    <location>
        <begin position="102"/>
        <end position="113"/>
    </location>
</feature>
<feature type="domain" description="Histone RNA hairpin-binding protein RNA-binding" evidence="4">
    <location>
        <begin position="199"/>
        <end position="266"/>
    </location>
</feature>
<sequence length="363" mass="41853">MSPRKAKKEVPSPQKKWTSPRKNIASPSRLKSPIKKSPRKSPSRNLQNKPNTTSTPKHQKKLTFDPSTPPLIDFDAFDNSPRSWIEMADEEEKLMRELLEEKTMEVDMPKIEAEPSDCESNKKKSRKSTPKKTNPNPKFIKSLEMSDLIGRKRPIEDLSSPIVRKRLLRSNSNTPNSSQTLSPNPREGWEDPKLGWCYDEKVLERRTKEIEKAKEKSIYVRYIKEVPKIKRDKRIHPKTPNKYINFSRRSWDSQLRKWKKALYSWAGEEPSPSCNTSFCGSEVDTDSIMGDIPEEESQNENSPMKNPAVKDINVILNTPEQMASLLGHFDMDTRRVLFEDESTLKGNSKSKVNGPVDFSMLKH</sequence>
<evidence type="ECO:0000256" key="2">
    <source>
        <dbReference type="ARBA" id="ARBA00022884"/>
    </source>
</evidence>
<dbReference type="Proteomes" id="UP000887540">
    <property type="component" value="Unplaced"/>
</dbReference>
<protein>
    <submittedName>
        <fullName evidence="6">Histone RNA hairpin-binding protein RNA-binding domain-containing protein</fullName>
    </submittedName>
</protein>
<comment type="similarity">
    <text evidence="1">Belongs to the SLBP family.</text>
</comment>